<accession>A0A9X3A8B3</accession>
<organism evidence="2 3">
    <name type="scientific">Salinibacter ruber</name>
    <dbReference type="NCBI Taxonomy" id="146919"/>
    <lineage>
        <taxon>Bacteria</taxon>
        <taxon>Pseudomonadati</taxon>
        <taxon>Rhodothermota</taxon>
        <taxon>Rhodothermia</taxon>
        <taxon>Rhodothermales</taxon>
        <taxon>Salinibacteraceae</taxon>
        <taxon>Salinibacter</taxon>
    </lineage>
</organism>
<comment type="caution">
    <text evidence="2">The sequence shown here is derived from an EMBL/GenBank/DDBJ whole genome shotgun (WGS) entry which is preliminary data.</text>
</comment>
<evidence type="ECO:0000313" key="2">
    <source>
        <dbReference type="EMBL" id="MCS4121603.1"/>
    </source>
</evidence>
<feature type="domain" description="DUF5615" evidence="1">
    <location>
        <begin position="4"/>
        <end position="112"/>
    </location>
</feature>
<dbReference type="RefSeq" id="WP_259039984.1">
    <property type="nucleotide sequence ID" value="NZ_CALTSF010000003.1"/>
</dbReference>
<dbReference type="InterPro" id="IPR041049">
    <property type="entry name" value="DUF5615"/>
</dbReference>
<evidence type="ECO:0000313" key="3">
    <source>
        <dbReference type="Proteomes" id="UP001155144"/>
    </source>
</evidence>
<proteinExistence type="predicted"/>
<name>A0A9X3A8B3_9BACT</name>
<dbReference type="AlphaFoldDB" id="A0A9X3A8B3"/>
<reference evidence="2" key="1">
    <citation type="submission" date="2022-08" db="EMBL/GenBank/DDBJ databases">
        <title>Genomic Encyclopedia of Type Strains, Phase V (KMG-V): Genome sequencing to study the core and pangenomes of soil and plant-associated prokaryotes.</title>
        <authorList>
            <person name="Whitman W."/>
        </authorList>
    </citation>
    <scope>NUCLEOTIDE SEQUENCE</scope>
    <source>
        <strain evidence="2">SP3026</strain>
    </source>
</reference>
<dbReference type="Proteomes" id="UP001155144">
    <property type="component" value="Unassembled WGS sequence"/>
</dbReference>
<sequence length="124" mass="13301">MPLQILADMNISPLTVNALQQAGWDAHRVSTPLSADASDESILAYAAETDQAVCTQDLDFSALLAVSGRAQPSLITLRLSNPAPQIVTERLLDVLPAVTKDVQQGAVVIIEDRATRVRSLPIQE</sequence>
<dbReference type="Pfam" id="PF18480">
    <property type="entry name" value="DUF5615"/>
    <property type="match status" value="1"/>
</dbReference>
<protein>
    <submittedName>
        <fullName evidence="2">Nuclease of putative toxin-antitoxin system</fullName>
    </submittedName>
</protein>
<gene>
    <name evidence="2" type="ORF">GGP45_001956</name>
</gene>
<evidence type="ECO:0000259" key="1">
    <source>
        <dbReference type="Pfam" id="PF18480"/>
    </source>
</evidence>
<dbReference type="EMBL" id="JANUBL010000003">
    <property type="protein sequence ID" value="MCS4121603.1"/>
    <property type="molecule type" value="Genomic_DNA"/>
</dbReference>